<dbReference type="EMBL" id="CP061800">
    <property type="protein sequence ID" value="QTA84100.1"/>
    <property type="molecule type" value="Genomic_DNA"/>
</dbReference>
<keyword evidence="2" id="KW-1185">Reference proteome</keyword>
<gene>
    <name evidence="1" type="ORF">dnm_000930</name>
</gene>
<organism evidence="1 2">
    <name type="scientific">Desulfonema magnum</name>
    <dbReference type="NCBI Taxonomy" id="45655"/>
    <lineage>
        <taxon>Bacteria</taxon>
        <taxon>Pseudomonadati</taxon>
        <taxon>Thermodesulfobacteriota</taxon>
        <taxon>Desulfobacteria</taxon>
        <taxon>Desulfobacterales</taxon>
        <taxon>Desulfococcaceae</taxon>
        <taxon>Desulfonema</taxon>
    </lineage>
</organism>
<name>A0A975BFH2_9BACT</name>
<protein>
    <submittedName>
        <fullName evidence="1">Uncharacterized protein</fullName>
    </submittedName>
</protein>
<evidence type="ECO:0000313" key="2">
    <source>
        <dbReference type="Proteomes" id="UP000663722"/>
    </source>
</evidence>
<sequence length="37" mass="4478">MNMTQMTAFLISITVRSYQSYFKQRIRSEFTTGTYYI</sequence>
<dbReference type="KEGG" id="dmm:dnm_000930"/>
<dbReference type="Proteomes" id="UP000663722">
    <property type="component" value="Chromosome"/>
</dbReference>
<evidence type="ECO:0000313" key="1">
    <source>
        <dbReference type="EMBL" id="QTA84100.1"/>
    </source>
</evidence>
<proteinExistence type="predicted"/>
<dbReference type="AlphaFoldDB" id="A0A975BFH2"/>
<accession>A0A975BFH2</accession>
<reference evidence="1" key="1">
    <citation type="journal article" date="2021" name="Microb. Physiol.">
        <title>Proteogenomic Insights into the Physiology of Marine, Sulfate-Reducing, Filamentous Desulfonema limicola and Desulfonema magnum.</title>
        <authorList>
            <person name="Schnaars V."/>
            <person name="Wohlbrand L."/>
            <person name="Scheve S."/>
            <person name="Hinrichs C."/>
            <person name="Reinhardt R."/>
            <person name="Rabus R."/>
        </authorList>
    </citation>
    <scope>NUCLEOTIDE SEQUENCE</scope>
    <source>
        <strain evidence="1">4be13</strain>
    </source>
</reference>